<evidence type="ECO:0000313" key="4">
    <source>
        <dbReference type="Proteomes" id="UP001187415"/>
    </source>
</evidence>
<reference evidence="3" key="1">
    <citation type="submission" date="2023-07" db="EMBL/GenBank/DDBJ databases">
        <title>Chromosome-level Genome Assembly of Striped Snakehead (Channa striata).</title>
        <authorList>
            <person name="Liu H."/>
        </authorList>
    </citation>
    <scope>NUCLEOTIDE SEQUENCE</scope>
    <source>
        <strain evidence="3">Gz</strain>
        <tissue evidence="3">Muscle</tissue>
    </source>
</reference>
<name>A0AA88T475_CHASR</name>
<dbReference type="AlphaFoldDB" id="A0AA88T475"/>
<evidence type="ECO:0000256" key="2">
    <source>
        <dbReference type="SAM" id="MobiDB-lite"/>
    </source>
</evidence>
<evidence type="ECO:0000256" key="1">
    <source>
        <dbReference type="ARBA" id="ARBA00022658"/>
    </source>
</evidence>
<comment type="caution">
    <text evidence="3">The sequence shown here is derived from an EMBL/GenBank/DDBJ whole genome shotgun (WGS) entry which is preliminary data.</text>
</comment>
<dbReference type="EMBL" id="JAUPFM010000001">
    <property type="protein sequence ID" value="KAK2862217.1"/>
    <property type="molecule type" value="Genomic_DNA"/>
</dbReference>
<dbReference type="GO" id="GO:0007411">
    <property type="term" value="P:axon guidance"/>
    <property type="evidence" value="ECO:0007669"/>
    <property type="project" value="TreeGrafter"/>
</dbReference>
<proteinExistence type="predicted"/>
<dbReference type="Gene3D" id="2.30.29.30">
    <property type="entry name" value="Pleckstrin-homology domain (PH domain)/Phosphotyrosine-binding domain (PTB)"/>
    <property type="match status" value="1"/>
</dbReference>
<evidence type="ECO:0000313" key="3">
    <source>
        <dbReference type="EMBL" id="KAK2862217.1"/>
    </source>
</evidence>
<sequence>MQASSPDIKQAWLTDVVQILESQKNFLNALQSPIEYQRRENKSHSLGRNIKYPTASASGLRPRSSASMDRRKQPCLQSYNTSLPSLHPPKQSPATKDSYSLDVRPQAAHCSLSSHQQLGLCTGLRHDSGTSNGLPLCSPNSTQVIPSSFQVTTFNEADDDT</sequence>
<dbReference type="GO" id="GO:0019898">
    <property type="term" value="C:extrinsic component of membrane"/>
    <property type="evidence" value="ECO:0007669"/>
    <property type="project" value="TreeGrafter"/>
</dbReference>
<dbReference type="Proteomes" id="UP001187415">
    <property type="component" value="Unassembled WGS sequence"/>
</dbReference>
<dbReference type="PANTHER" id="PTHR22826">
    <property type="entry name" value="RHO GUANINE EXCHANGE FACTOR-RELATED"/>
    <property type="match status" value="1"/>
</dbReference>
<dbReference type="GO" id="GO:0005737">
    <property type="term" value="C:cytoplasm"/>
    <property type="evidence" value="ECO:0007669"/>
    <property type="project" value="TreeGrafter"/>
</dbReference>
<dbReference type="InterPro" id="IPR051336">
    <property type="entry name" value="RhoGEF_Guanine_NuclExch_SF"/>
</dbReference>
<dbReference type="PANTHER" id="PTHR22826:SF106">
    <property type="entry name" value="TRIO, ISOFORM A"/>
    <property type="match status" value="1"/>
</dbReference>
<dbReference type="GO" id="GO:0005085">
    <property type="term" value="F:guanyl-nucleotide exchange factor activity"/>
    <property type="evidence" value="ECO:0007669"/>
    <property type="project" value="UniProtKB-KW"/>
</dbReference>
<dbReference type="InterPro" id="IPR011993">
    <property type="entry name" value="PH-like_dom_sf"/>
</dbReference>
<feature type="compositionally biased region" description="Polar residues" evidence="2">
    <location>
        <begin position="75"/>
        <end position="84"/>
    </location>
</feature>
<organism evidence="3 4">
    <name type="scientific">Channa striata</name>
    <name type="common">Snakehead murrel</name>
    <name type="synonym">Ophicephalus striatus</name>
    <dbReference type="NCBI Taxonomy" id="64152"/>
    <lineage>
        <taxon>Eukaryota</taxon>
        <taxon>Metazoa</taxon>
        <taxon>Chordata</taxon>
        <taxon>Craniata</taxon>
        <taxon>Vertebrata</taxon>
        <taxon>Euteleostomi</taxon>
        <taxon>Actinopterygii</taxon>
        <taxon>Neopterygii</taxon>
        <taxon>Teleostei</taxon>
        <taxon>Neoteleostei</taxon>
        <taxon>Acanthomorphata</taxon>
        <taxon>Anabantaria</taxon>
        <taxon>Anabantiformes</taxon>
        <taxon>Channoidei</taxon>
        <taxon>Channidae</taxon>
        <taxon>Channa</taxon>
    </lineage>
</organism>
<keyword evidence="1" id="KW-0344">Guanine-nucleotide releasing factor</keyword>
<feature type="region of interest" description="Disordered" evidence="2">
    <location>
        <begin position="38"/>
        <end position="103"/>
    </location>
</feature>
<accession>A0AA88T475</accession>
<protein>
    <submittedName>
        <fullName evidence="3">Uncharacterized protein</fullName>
    </submittedName>
</protein>
<keyword evidence="4" id="KW-1185">Reference proteome</keyword>
<gene>
    <name evidence="3" type="ORF">Q5P01_001750</name>
</gene>